<dbReference type="Proteomes" id="UP001055879">
    <property type="component" value="Linkage Group LG05"/>
</dbReference>
<reference evidence="1 2" key="2">
    <citation type="journal article" date="2022" name="Mol. Ecol. Resour.">
        <title>The genomes of chicory, endive, great burdock and yacon provide insights into Asteraceae paleo-polyploidization history and plant inulin production.</title>
        <authorList>
            <person name="Fan W."/>
            <person name="Wang S."/>
            <person name="Wang H."/>
            <person name="Wang A."/>
            <person name="Jiang F."/>
            <person name="Liu H."/>
            <person name="Zhao H."/>
            <person name="Xu D."/>
            <person name="Zhang Y."/>
        </authorList>
    </citation>
    <scope>NUCLEOTIDE SEQUENCE [LARGE SCALE GENOMIC DNA]</scope>
    <source>
        <strain evidence="2">cv. Niubang</strain>
    </source>
</reference>
<name>A0ACB9C5T9_ARCLA</name>
<dbReference type="EMBL" id="CM042051">
    <property type="protein sequence ID" value="KAI3729626.1"/>
    <property type="molecule type" value="Genomic_DNA"/>
</dbReference>
<proteinExistence type="predicted"/>
<sequence length="175" mass="19719">MPPQSWSSMPIEADAYPSEQCSQILNSSDKACSMEKQYTWHAIVISISALFLPYEEAFEEAIAELDILGEDSFKDGTLVVQLLRDNLTLWTSDAQKEAEGDEAKSKVGTITTNLQDDGNRTQTDGFGPQVLMVFFPVNSLRVINVKKALLGIDDKKMPWNLRVPSRINIFMWRVM</sequence>
<gene>
    <name evidence="1" type="ORF">L6452_18287</name>
</gene>
<accession>A0ACB9C5T9</accession>
<evidence type="ECO:0000313" key="1">
    <source>
        <dbReference type="EMBL" id="KAI3729626.1"/>
    </source>
</evidence>
<evidence type="ECO:0000313" key="2">
    <source>
        <dbReference type="Proteomes" id="UP001055879"/>
    </source>
</evidence>
<keyword evidence="2" id="KW-1185">Reference proteome</keyword>
<protein>
    <submittedName>
        <fullName evidence="1">Uncharacterized protein</fullName>
    </submittedName>
</protein>
<organism evidence="1 2">
    <name type="scientific">Arctium lappa</name>
    <name type="common">Greater burdock</name>
    <name type="synonym">Lappa major</name>
    <dbReference type="NCBI Taxonomy" id="4217"/>
    <lineage>
        <taxon>Eukaryota</taxon>
        <taxon>Viridiplantae</taxon>
        <taxon>Streptophyta</taxon>
        <taxon>Embryophyta</taxon>
        <taxon>Tracheophyta</taxon>
        <taxon>Spermatophyta</taxon>
        <taxon>Magnoliopsida</taxon>
        <taxon>eudicotyledons</taxon>
        <taxon>Gunneridae</taxon>
        <taxon>Pentapetalae</taxon>
        <taxon>asterids</taxon>
        <taxon>campanulids</taxon>
        <taxon>Asterales</taxon>
        <taxon>Asteraceae</taxon>
        <taxon>Carduoideae</taxon>
        <taxon>Cardueae</taxon>
        <taxon>Arctiinae</taxon>
        <taxon>Arctium</taxon>
    </lineage>
</organism>
<reference evidence="2" key="1">
    <citation type="journal article" date="2022" name="Mol. Ecol. Resour.">
        <title>The genomes of chicory, endive, great burdock and yacon provide insights into Asteraceae palaeo-polyploidization history and plant inulin production.</title>
        <authorList>
            <person name="Fan W."/>
            <person name="Wang S."/>
            <person name="Wang H."/>
            <person name="Wang A."/>
            <person name="Jiang F."/>
            <person name="Liu H."/>
            <person name="Zhao H."/>
            <person name="Xu D."/>
            <person name="Zhang Y."/>
        </authorList>
    </citation>
    <scope>NUCLEOTIDE SEQUENCE [LARGE SCALE GENOMIC DNA]</scope>
    <source>
        <strain evidence="2">cv. Niubang</strain>
    </source>
</reference>
<comment type="caution">
    <text evidence="1">The sequence shown here is derived from an EMBL/GenBank/DDBJ whole genome shotgun (WGS) entry which is preliminary data.</text>
</comment>